<comment type="function">
    <text evidence="1 12">Required for the export of heme to the periplasm for the biogenesis of c-type cytochromes.</text>
</comment>
<keyword evidence="10 12" id="KW-1133">Transmembrane helix</keyword>
<reference evidence="13 14" key="1">
    <citation type="submission" date="2024-08" db="EMBL/GenBank/DDBJ databases">
        <authorList>
            <person name="Lu H."/>
        </authorList>
    </citation>
    <scope>NUCLEOTIDE SEQUENCE [LARGE SCALE GENOMIC DNA]</scope>
    <source>
        <strain evidence="13 14">BYS87W</strain>
    </source>
</reference>
<evidence type="ECO:0000256" key="6">
    <source>
        <dbReference type="ARBA" id="ARBA00022475"/>
    </source>
</evidence>
<name>A0ABW7H1R3_9BURK</name>
<keyword evidence="7 12" id="KW-0997">Cell inner membrane</keyword>
<evidence type="ECO:0000256" key="10">
    <source>
        <dbReference type="ARBA" id="ARBA00022989"/>
    </source>
</evidence>
<gene>
    <name evidence="13" type="primary">ccmD</name>
    <name evidence="13" type="ORF">ACG01O_16185</name>
</gene>
<proteinExistence type="inferred from homology"/>
<keyword evidence="11 12" id="KW-0472">Membrane</keyword>
<evidence type="ECO:0000313" key="14">
    <source>
        <dbReference type="Proteomes" id="UP001606303"/>
    </source>
</evidence>
<organism evidence="13 14">
    <name type="scientific">Pelomonas baiyunensis</name>
    <dbReference type="NCBI Taxonomy" id="3299026"/>
    <lineage>
        <taxon>Bacteria</taxon>
        <taxon>Pseudomonadati</taxon>
        <taxon>Pseudomonadota</taxon>
        <taxon>Betaproteobacteria</taxon>
        <taxon>Burkholderiales</taxon>
        <taxon>Sphaerotilaceae</taxon>
        <taxon>Roseateles</taxon>
    </lineage>
</organism>
<sequence>MSFTALSEALALQGYGIYVWPAYAVMAAALLFEPWWVCRRKARARRDARHQWRATQWGADGASAWGDTRPPGDLP</sequence>
<evidence type="ECO:0000256" key="4">
    <source>
        <dbReference type="ARBA" id="ARBA00016461"/>
    </source>
</evidence>
<evidence type="ECO:0000256" key="9">
    <source>
        <dbReference type="ARBA" id="ARBA00022748"/>
    </source>
</evidence>
<evidence type="ECO:0000256" key="1">
    <source>
        <dbReference type="ARBA" id="ARBA00002442"/>
    </source>
</evidence>
<evidence type="ECO:0000256" key="11">
    <source>
        <dbReference type="ARBA" id="ARBA00023136"/>
    </source>
</evidence>
<dbReference type="EMBL" id="JBIGIB010000004">
    <property type="protein sequence ID" value="MFG6468166.1"/>
    <property type="molecule type" value="Genomic_DNA"/>
</dbReference>
<evidence type="ECO:0000256" key="8">
    <source>
        <dbReference type="ARBA" id="ARBA00022692"/>
    </source>
</evidence>
<dbReference type="Proteomes" id="UP001606303">
    <property type="component" value="Unassembled WGS sequence"/>
</dbReference>
<evidence type="ECO:0000256" key="5">
    <source>
        <dbReference type="ARBA" id="ARBA00022448"/>
    </source>
</evidence>
<comment type="similarity">
    <text evidence="3 12">Belongs to the CcmD/CycX/HelD family.</text>
</comment>
<dbReference type="InterPro" id="IPR007078">
    <property type="entry name" value="Haem_export_protD_CcmD"/>
</dbReference>
<dbReference type="RefSeq" id="WP_394386136.1">
    <property type="nucleotide sequence ID" value="NZ_JBIGIB010000004.1"/>
</dbReference>
<keyword evidence="6 12" id="KW-1003">Cell membrane</keyword>
<keyword evidence="5 12" id="KW-0813">Transport</keyword>
<accession>A0ABW7H1R3</accession>
<comment type="caution">
    <text evidence="13">The sequence shown here is derived from an EMBL/GenBank/DDBJ whole genome shotgun (WGS) entry which is preliminary data.</text>
</comment>
<evidence type="ECO:0000256" key="7">
    <source>
        <dbReference type="ARBA" id="ARBA00022519"/>
    </source>
</evidence>
<evidence type="ECO:0000256" key="3">
    <source>
        <dbReference type="ARBA" id="ARBA00008741"/>
    </source>
</evidence>
<keyword evidence="14" id="KW-1185">Reference proteome</keyword>
<dbReference type="NCBIfam" id="TIGR03141">
    <property type="entry name" value="cytochro_ccmD"/>
    <property type="match status" value="1"/>
</dbReference>
<feature type="transmembrane region" description="Helical" evidence="12">
    <location>
        <begin position="20"/>
        <end position="38"/>
    </location>
</feature>
<comment type="subcellular location">
    <subcellularLocation>
        <location evidence="2 12">Cell inner membrane</location>
        <topology evidence="2 12">Single-pass membrane protein</topology>
    </subcellularLocation>
</comment>
<dbReference type="Pfam" id="PF04995">
    <property type="entry name" value="CcmD"/>
    <property type="match status" value="1"/>
</dbReference>
<evidence type="ECO:0000256" key="2">
    <source>
        <dbReference type="ARBA" id="ARBA00004377"/>
    </source>
</evidence>
<keyword evidence="8 12" id="KW-0812">Transmembrane</keyword>
<evidence type="ECO:0000256" key="12">
    <source>
        <dbReference type="RuleBase" id="RU363101"/>
    </source>
</evidence>
<keyword evidence="9 12" id="KW-0201">Cytochrome c-type biogenesis</keyword>
<protein>
    <recommendedName>
        <fullName evidence="4 12">Heme exporter protein D</fullName>
    </recommendedName>
</protein>
<evidence type="ECO:0000313" key="13">
    <source>
        <dbReference type="EMBL" id="MFG6468166.1"/>
    </source>
</evidence>